<dbReference type="Proteomes" id="UP001595583">
    <property type="component" value="Unassembled WGS sequence"/>
</dbReference>
<evidence type="ECO:0000256" key="8">
    <source>
        <dbReference type="ARBA" id="ARBA00023008"/>
    </source>
</evidence>
<proteinExistence type="inferred from homology"/>
<dbReference type="InterPro" id="IPR007533">
    <property type="entry name" value="Cyt_c_oxidase_assmbl_CtaG"/>
</dbReference>
<keyword evidence="6 10" id="KW-0735">Signal-anchor</keyword>
<reference evidence="13" key="1">
    <citation type="journal article" date="2019" name="Int. J. Syst. Evol. Microbiol.">
        <title>The Global Catalogue of Microorganisms (GCM) 10K type strain sequencing project: providing services to taxonomists for standard genome sequencing and annotation.</title>
        <authorList>
            <consortium name="The Broad Institute Genomics Platform"/>
            <consortium name="The Broad Institute Genome Sequencing Center for Infectious Disease"/>
            <person name="Wu L."/>
            <person name="Ma J."/>
        </authorList>
    </citation>
    <scope>NUCLEOTIDE SEQUENCE [LARGE SCALE GENOMIC DNA]</scope>
    <source>
        <strain evidence="13">KCTC 52165</strain>
    </source>
</reference>
<keyword evidence="5 10" id="KW-0812">Transmembrane</keyword>
<keyword evidence="10" id="KW-0997">Cell inner membrane</keyword>
<keyword evidence="9 10" id="KW-0472">Membrane</keyword>
<keyword evidence="13" id="KW-1185">Reference proteome</keyword>
<evidence type="ECO:0000256" key="10">
    <source>
        <dbReference type="HAMAP-Rule" id="MF_00155"/>
    </source>
</evidence>
<evidence type="ECO:0000256" key="6">
    <source>
        <dbReference type="ARBA" id="ARBA00022968"/>
    </source>
</evidence>
<feature type="topological domain" description="Periplasmic" evidence="10">
    <location>
        <begin position="37"/>
        <end position="208"/>
    </location>
</feature>
<dbReference type="PANTHER" id="PTHR21320:SF3">
    <property type="entry name" value="CYTOCHROME C OXIDASE ASSEMBLY PROTEIN COX11, MITOCHONDRIAL-RELATED"/>
    <property type="match status" value="1"/>
</dbReference>
<dbReference type="HAMAP" id="MF_00155">
    <property type="entry name" value="CtaG"/>
    <property type="match status" value="1"/>
</dbReference>
<feature type="topological domain" description="Cytoplasmic" evidence="10">
    <location>
        <begin position="1"/>
        <end position="14"/>
    </location>
</feature>
<keyword evidence="8 10" id="KW-0186">Copper</keyword>
<name>A0ABV7KHW8_9HYPH</name>
<comment type="subcellular location">
    <subcellularLocation>
        <location evidence="2 10">Cell inner membrane</location>
        <topology evidence="2 10">Single-pass type II membrane protein</topology>
        <orientation evidence="2 10">Periplasmic side</orientation>
    </subcellularLocation>
</comment>
<protein>
    <recommendedName>
        <fullName evidence="4 10">Cytochrome c oxidase assembly protein CtaG</fullName>
    </recommendedName>
</protein>
<keyword evidence="7 10" id="KW-1133">Transmembrane helix</keyword>
<dbReference type="InterPro" id="IPR023471">
    <property type="entry name" value="CtaG/Cox11_dom_sf"/>
</dbReference>
<accession>A0ABV7KHW8</accession>
<organism evidence="12 13">
    <name type="scientific">Aquamicrobium soli</name>
    <dbReference type="NCBI Taxonomy" id="1811518"/>
    <lineage>
        <taxon>Bacteria</taxon>
        <taxon>Pseudomonadati</taxon>
        <taxon>Pseudomonadota</taxon>
        <taxon>Alphaproteobacteria</taxon>
        <taxon>Hyphomicrobiales</taxon>
        <taxon>Phyllobacteriaceae</taxon>
        <taxon>Aquamicrobium</taxon>
    </lineage>
</organism>
<evidence type="ECO:0000256" key="3">
    <source>
        <dbReference type="ARBA" id="ARBA00009620"/>
    </source>
</evidence>
<dbReference type="EMBL" id="JBHRTK010000028">
    <property type="protein sequence ID" value="MFC3208616.1"/>
    <property type="molecule type" value="Genomic_DNA"/>
</dbReference>
<dbReference type="RefSeq" id="WP_378224164.1">
    <property type="nucleotide sequence ID" value="NZ_JBHRTK010000028.1"/>
</dbReference>
<evidence type="ECO:0000313" key="13">
    <source>
        <dbReference type="Proteomes" id="UP001595583"/>
    </source>
</evidence>
<comment type="similarity">
    <text evidence="3 10">Belongs to the COX11/CtaG family.</text>
</comment>
<evidence type="ECO:0000313" key="12">
    <source>
        <dbReference type="EMBL" id="MFC3208616.1"/>
    </source>
</evidence>
<evidence type="ECO:0000256" key="1">
    <source>
        <dbReference type="ARBA" id="ARBA00004007"/>
    </source>
</evidence>
<evidence type="ECO:0000256" key="9">
    <source>
        <dbReference type="ARBA" id="ARBA00023136"/>
    </source>
</evidence>
<evidence type="ECO:0000256" key="4">
    <source>
        <dbReference type="ARBA" id="ARBA00015384"/>
    </source>
</evidence>
<dbReference type="Pfam" id="PF04442">
    <property type="entry name" value="CtaG_Cox11"/>
    <property type="match status" value="1"/>
</dbReference>
<dbReference type="Gene3D" id="2.60.370.10">
    <property type="entry name" value="Ctag/Cox11"/>
    <property type="match status" value="1"/>
</dbReference>
<comment type="caution">
    <text evidence="12">The sequence shown here is derived from an EMBL/GenBank/DDBJ whole genome shotgun (WGS) entry which is preliminary data.</text>
</comment>
<dbReference type="PIRSF" id="PIRSF005413">
    <property type="entry name" value="COX11"/>
    <property type="match status" value="1"/>
</dbReference>
<sequence length="208" mass="22531">MNEDKSTAAGKGISNRVILGVCVAFFCGMIGVSYAAVPLYRVFCQVTGYGGTTQRATQYADRVLDQEVTIRFDTNTAGIPWTFEPVKRSMTIKIGETAQAHFTATNTADKPVTGRATFNVTPDIAGSYFNKVECFCFTDTTLQPGETLDMPVVFYVDPDIVNEAQAKNIKTITLSYTMFPEEEKPVASAPAKDQDGKAISGTQESFGG</sequence>
<dbReference type="NCBIfam" id="NF003465">
    <property type="entry name" value="PRK05089.1"/>
    <property type="match status" value="1"/>
</dbReference>
<evidence type="ECO:0000256" key="2">
    <source>
        <dbReference type="ARBA" id="ARBA00004382"/>
    </source>
</evidence>
<keyword evidence="10" id="KW-1003">Cell membrane</keyword>
<dbReference type="PANTHER" id="PTHR21320">
    <property type="entry name" value="CYTOCHROME C OXIDASE ASSEMBLY PROTEIN COX11-RELATED"/>
    <property type="match status" value="1"/>
</dbReference>
<evidence type="ECO:0000256" key="11">
    <source>
        <dbReference type="SAM" id="MobiDB-lite"/>
    </source>
</evidence>
<evidence type="ECO:0000256" key="7">
    <source>
        <dbReference type="ARBA" id="ARBA00022989"/>
    </source>
</evidence>
<evidence type="ECO:0000256" key="5">
    <source>
        <dbReference type="ARBA" id="ARBA00022692"/>
    </source>
</evidence>
<dbReference type="SUPFAM" id="SSF110111">
    <property type="entry name" value="Ctag/Cox11"/>
    <property type="match status" value="1"/>
</dbReference>
<gene>
    <name evidence="10" type="primary">ctaG</name>
    <name evidence="12" type="ORF">ACFOHJ_20560</name>
</gene>
<feature type="region of interest" description="Disordered" evidence="11">
    <location>
        <begin position="183"/>
        <end position="208"/>
    </location>
</feature>
<comment type="function">
    <text evidence="1 10">Exerts its effect at some terminal stage of cytochrome c oxidase synthesis, probably by being involved in the insertion of the copper B into subunit I.</text>
</comment>